<evidence type="ECO:0000256" key="10">
    <source>
        <dbReference type="ARBA" id="ARBA00023268"/>
    </source>
</evidence>
<dbReference type="GO" id="GO:0016491">
    <property type="term" value="F:oxidoreductase activity"/>
    <property type="evidence" value="ECO:0007669"/>
    <property type="project" value="UniProtKB-KW"/>
</dbReference>
<evidence type="ECO:0000256" key="18">
    <source>
        <dbReference type="ARBA" id="ARBA00075053"/>
    </source>
</evidence>
<reference evidence="23 24" key="1">
    <citation type="submission" date="2017-06" db="EMBL/GenBank/DDBJ databases">
        <title>Genome sequencing of cyanobaciteial culture collection at National Institute for Environmental Studies (NIES).</title>
        <authorList>
            <person name="Hirose Y."/>
            <person name="Shimura Y."/>
            <person name="Fujisawa T."/>
            <person name="Nakamura Y."/>
            <person name="Kawachi M."/>
        </authorList>
    </citation>
    <scope>NUCLEOTIDE SEQUENCE [LARGE SCALE GENOMIC DNA]</scope>
    <source>
        <strain evidence="23 24">NIES-267</strain>
    </source>
</reference>
<dbReference type="Pfam" id="PF22621">
    <property type="entry name" value="CurL-like_PKS_C"/>
    <property type="match status" value="1"/>
</dbReference>
<dbReference type="SUPFAM" id="SSF53901">
    <property type="entry name" value="Thiolase-like"/>
    <property type="match status" value="1"/>
</dbReference>
<evidence type="ECO:0000256" key="8">
    <source>
        <dbReference type="ARBA" id="ARBA00023002"/>
    </source>
</evidence>
<accession>A0A1Z4LK98</accession>
<dbReference type="InterPro" id="IPR014031">
    <property type="entry name" value="Ketoacyl_synth_C"/>
</dbReference>
<evidence type="ECO:0000256" key="15">
    <source>
        <dbReference type="ARBA" id="ARBA00058455"/>
    </source>
</evidence>
<keyword evidence="8" id="KW-0560">Oxidoreductase</keyword>
<dbReference type="SUPFAM" id="SSF51735">
    <property type="entry name" value="NAD(P)-binding Rossmann-fold domains"/>
    <property type="match status" value="2"/>
</dbReference>
<comment type="catalytic activity">
    <reaction evidence="12">
        <text>19-(4-hydroxyphenyl)nonadecanoyl-[(phenol)carboxyphthiodiolenone synthase] + 2 (S)-methylmalonyl-CoA + 3 malonyl-CoA + 5 NADPH + 10 H(+) = C37-(phenol)carboxyphthiodiolenone-[(phenol)carboxyphthiodiolenone synthase] + 5 CO2 + 5 NADP(+) + 5 CoA + 2 H2O</text>
        <dbReference type="Rhea" id="RHEA:57760"/>
        <dbReference type="Rhea" id="RHEA-COMP:14273"/>
        <dbReference type="Rhea" id="RHEA-COMP:14990"/>
        <dbReference type="ChEBI" id="CHEBI:15377"/>
        <dbReference type="ChEBI" id="CHEBI:15378"/>
        <dbReference type="ChEBI" id="CHEBI:16526"/>
        <dbReference type="ChEBI" id="CHEBI:57287"/>
        <dbReference type="ChEBI" id="CHEBI:57327"/>
        <dbReference type="ChEBI" id="CHEBI:57384"/>
        <dbReference type="ChEBI" id="CHEBI:57783"/>
        <dbReference type="ChEBI" id="CHEBI:58349"/>
        <dbReference type="ChEBI" id="CHEBI:133301"/>
        <dbReference type="ChEBI" id="CHEBI:142260"/>
        <dbReference type="EC" id="2.3.1.292"/>
    </reaction>
</comment>
<dbReference type="Gene3D" id="3.40.366.10">
    <property type="entry name" value="Malonyl-Coenzyme A Acyl Carrier Protein, domain 2"/>
    <property type="match status" value="1"/>
</dbReference>
<feature type="domain" description="Ketosynthase family 3 (KS3)" evidence="22">
    <location>
        <begin position="29"/>
        <end position="455"/>
    </location>
</feature>
<dbReference type="InterPro" id="IPR001227">
    <property type="entry name" value="Ac_transferase_dom_sf"/>
</dbReference>
<dbReference type="InterPro" id="IPR029058">
    <property type="entry name" value="AB_hydrolase_fold"/>
</dbReference>
<dbReference type="GO" id="GO:0004315">
    <property type="term" value="F:3-oxoacyl-[acyl-carrier-protein] synthase activity"/>
    <property type="evidence" value="ECO:0007669"/>
    <property type="project" value="InterPro"/>
</dbReference>
<keyword evidence="7" id="KW-0521">NADP</keyword>
<dbReference type="FunFam" id="3.40.47.10:FF:000042">
    <property type="entry name" value="Polyketide synthase Pks13"/>
    <property type="match status" value="1"/>
</dbReference>
<evidence type="ECO:0000256" key="1">
    <source>
        <dbReference type="ARBA" id="ARBA00001937"/>
    </source>
</evidence>
<evidence type="ECO:0000259" key="21">
    <source>
        <dbReference type="PROSITE" id="PS50075"/>
    </source>
</evidence>
<evidence type="ECO:0000256" key="12">
    <source>
        <dbReference type="ARBA" id="ARBA00051971"/>
    </source>
</evidence>
<dbReference type="PROSITE" id="PS52004">
    <property type="entry name" value="KS3_2"/>
    <property type="match status" value="1"/>
</dbReference>
<dbReference type="SMART" id="SM00827">
    <property type="entry name" value="PKS_AT"/>
    <property type="match status" value="1"/>
</dbReference>
<dbReference type="CDD" id="cd00833">
    <property type="entry name" value="PKS"/>
    <property type="match status" value="1"/>
</dbReference>
<evidence type="ECO:0000256" key="5">
    <source>
        <dbReference type="ARBA" id="ARBA00022679"/>
    </source>
</evidence>
<evidence type="ECO:0000256" key="17">
    <source>
        <dbReference type="ARBA" id="ARBA00073623"/>
    </source>
</evidence>
<dbReference type="Pfam" id="PF00698">
    <property type="entry name" value="Acyl_transf_1"/>
    <property type="match status" value="1"/>
</dbReference>
<keyword evidence="5" id="KW-0808">Transferase</keyword>
<dbReference type="EC" id="2.3.1.292" evidence="16"/>
<dbReference type="SMART" id="SM00822">
    <property type="entry name" value="PKS_KR"/>
    <property type="match status" value="1"/>
</dbReference>
<comment type="catalytic activity">
    <reaction evidence="14">
        <text>icosanoyl-[(phenol)carboxyphthiodiolenone synthase] + 2 (S)-methylmalonyl-CoA + 3 malonyl-CoA + 5 NADPH + 10 H(+) = C32-carboxyphthiodiolenone-[(phenol)carboxyphthiodiolenone synthase] + 5 CO2 + 5 NADP(+) + 5 CoA + 2 H2O</text>
        <dbReference type="Rhea" id="RHEA:57748"/>
        <dbReference type="Rhea" id="RHEA-COMP:14985"/>
        <dbReference type="Rhea" id="RHEA-COMP:14986"/>
        <dbReference type="ChEBI" id="CHEBI:15377"/>
        <dbReference type="ChEBI" id="CHEBI:15378"/>
        <dbReference type="ChEBI" id="CHEBI:16526"/>
        <dbReference type="ChEBI" id="CHEBI:57287"/>
        <dbReference type="ChEBI" id="CHEBI:57327"/>
        <dbReference type="ChEBI" id="CHEBI:57384"/>
        <dbReference type="ChEBI" id="CHEBI:57783"/>
        <dbReference type="ChEBI" id="CHEBI:58349"/>
        <dbReference type="ChEBI" id="CHEBI:87848"/>
        <dbReference type="ChEBI" id="CHEBI:142236"/>
        <dbReference type="EC" id="2.3.1.292"/>
    </reaction>
</comment>
<dbReference type="Pfam" id="PF00550">
    <property type="entry name" value="PP-binding"/>
    <property type="match status" value="1"/>
</dbReference>
<dbReference type="InterPro" id="IPR009081">
    <property type="entry name" value="PP-bd_ACP"/>
</dbReference>
<dbReference type="Gene3D" id="3.30.70.250">
    <property type="entry name" value="Malonyl-CoA ACP transacylase, ACP-binding"/>
    <property type="match status" value="1"/>
</dbReference>
<keyword evidence="4" id="KW-0597">Phosphoprotein</keyword>
<keyword evidence="10" id="KW-0511">Multifunctional enzyme</keyword>
<feature type="domain" description="Carrier" evidence="21">
    <location>
        <begin position="1508"/>
        <end position="1584"/>
    </location>
</feature>
<dbReference type="InterPro" id="IPR049490">
    <property type="entry name" value="C883_1060-like_KR_N"/>
</dbReference>
<evidence type="ECO:0000256" key="6">
    <source>
        <dbReference type="ARBA" id="ARBA00022832"/>
    </source>
</evidence>
<keyword evidence="24" id="KW-1185">Reference proteome</keyword>
<dbReference type="InterPro" id="IPR006162">
    <property type="entry name" value="Ppantetheine_attach_site"/>
</dbReference>
<evidence type="ECO:0000256" key="2">
    <source>
        <dbReference type="ARBA" id="ARBA00001957"/>
    </source>
</evidence>
<comment type="cofactor">
    <cofactor evidence="1">
        <name>NADP(+)</name>
        <dbReference type="ChEBI" id="CHEBI:58349"/>
    </cofactor>
</comment>
<dbReference type="InterPro" id="IPR016039">
    <property type="entry name" value="Thiolase-like"/>
</dbReference>
<dbReference type="Gene3D" id="3.40.50.1820">
    <property type="entry name" value="alpha/beta hydrolase"/>
    <property type="match status" value="1"/>
</dbReference>
<dbReference type="SUPFAM" id="SSF52151">
    <property type="entry name" value="FabD/lysophospholipase-like"/>
    <property type="match status" value="1"/>
</dbReference>
<dbReference type="InterPro" id="IPR020841">
    <property type="entry name" value="PKS_Beta-ketoAc_synthase_dom"/>
</dbReference>
<evidence type="ECO:0000256" key="16">
    <source>
        <dbReference type="ARBA" id="ARBA00066974"/>
    </source>
</evidence>
<keyword evidence="9" id="KW-0443">Lipid metabolism</keyword>
<comment type="cofactor">
    <cofactor evidence="2">
        <name>pantetheine 4'-phosphate</name>
        <dbReference type="ChEBI" id="CHEBI:47942"/>
    </cofactor>
</comment>
<proteinExistence type="predicted"/>
<dbReference type="InterPro" id="IPR036736">
    <property type="entry name" value="ACP-like_sf"/>
</dbReference>
<dbReference type="Proteomes" id="UP000218418">
    <property type="component" value="Chromosome"/>
</dbReference>
<dbReference type="InterPro" id="IPR057326">
    <property type="entry name" value="KR_dom"/>
</dbReference>
<dbReference type="InterPro" id="IPR032821">
    <property type="entry name" value="PKS_assoc"/>
</dbReference>
<sequence>MTKEFTQERILSALKEARTKLEAVEKSKNERVAIVGMAGRFPGANNVDEFWQNLCNGVNSIQFLSDEELLSAGVDTDTLNSPNYVKAYSSFADFDGFDASFFGYSPREAEVIDPQHRVFLECAWSALEQAGYDPEQYEGAIGVYGGSSLNSYIINLYSNSNLRANTDNVQAVISNVMGLMPTRVSYKLNLTGPSCGVQTGCSTSLVSVHLACQSLLNDECNMALAGGVSVGASGKSGYLYQADGVLSPDGYCRSFDARGEGTVFGNGVGIVVLKKLSDAIADGDCIYAVIKGSGINNDGSQKVGLTAPSVTGQANVIATTLEKAGIKPETIGYIETHGTGTALGDPIEISALNKVFRQHTKERKICALASVKSNIGHLDAAAGIAGLIKAALAVKYGKIPPSLNFESPNPQIDFDNSPFYVNNQLQTWESNGTPRRAAVSSFGMGGTNAHIVLEENLTPSYRTPLSLLRRGEENHTPLSLLRRGDGEPLRWAGSPTCSKWRGEVKDSSQLLLISAKTKSALKTATANLGNYLKSHQNVNLADIAYTLQIGRQALEQRRFIVCQNHQQAIQILSNINDDSSITKTSQAANKTLVFMFSGQGSQYENMGRELYETQSVFRETVDNCCTLLKPHIDFDLRTIIYPSLFSPSLTPSLPHSLTDTIYAQPAIFVIEYALAQLWMSWGIRPQAAIGHSIGEYVAGAIANVFSLEDALEIVALRGQLMQKCPTGSMLAVSLTESQVKPYLALNSSLTIAVINSSKMCVVSGNNDAIKQLEESLTAQEISCRRLHTSHAFHSPMMESAVKPLVEKIGKIKLNSPSLPFISNVTGTWITPEQATDPNYWGNHLRQTVRFADGINEVLQQSSPILLEVGAGRTLSTIAKQAIANQKQSVPSLTSLRHPQEKKSDEDLILNALGQLWELGVKVDWNGFYQGEKRQRIPLPTYPFERKRYWVERQENSLISLEDDLQKTKKSDITDWFYLPSWKRSAPLASNSLASKLYILNAEEEGGKRRGAQSFSWVLFVDEYGLGLQLAQDLQRLEQDVIIVKAGKEFYQQDESYTIKVDNREDYDRLFEDLQVSGINPQKIVHLWQLGTDINDSSAEFEHLLYLTQAIAKYQTLNQDSTTVELSVVTNELHDVIGIETINPDRTTILGLCKVIPQEYPQIRCRNIDVVIPNRNNQSLENTAIDLITELTTPTPDSIVAYRNRHRWIQSFESLPIPEANTKTLPLKNNGVYLIAGDLIEGLGLVFAQYLAQKFQAKLILIGRSGIPEKHDWEKWLATHGQNDAISNCIRKLQGLEALGQGLLFFSADLTDEAKIPEIIEKANQHFGDINGIIHAGVMGDRASCLIKSFNSDEIKHQFGSKVHGLLNLEKALQNKTPDFYLLQSSLSCIVGGVGFSAYAGANIFMDTLARERSKQGSTPWLTINWDACQLEENENNSTGSALLDLAMTPAEVWEVTERILSQSVIPQIVVTPIDLQTRINESKQTKLIDENQQSNTYTRPELSTNYEAPRNEIEQKIADAMQDLLGIEKVGIHDNFFELGGHSLLAIQAVTRIRKEWNVELPMRQFLFESPTVAGIAKIVSENLNQNQSEFADMLEQIEQMETGEVEEILRDTELGN</sequence>
<dbReference type="SUPFAM" id="SSF55048">
    <property type="entry name" value="Probable ACP-binding domain of malonyl-CoA ACP transacylase"/>
    <property type="match status" value="1"/>
</dbReference>
<dbReference type="InterPro" id="IPR016036">
    <property type="entry name" value="Malonyl_transacylase_ACP-bd"/>
</dbReference>
<dbReference type="InterPro" id="IPR013968">
    <property type="entry name" value="PKS_KR"/>
</dbReference>
<dbReference type="PROSITE" id="PS00012">
    <property type="entry name" value="PHOSPHOPANTETHEINE"/>
    <property type="match status" value="1"/>
</dbReference>
<comment type="function">
    <text evidence="15">Part of the PpsABCDE complex involved in the biosynthesis of the lipid core common to phthiocerols and phenolphthiocerols by successive additions of malonyl-CoA or methylmalonyl-CoA extender units. PpsA can accept as substrate the activated forms of either icosanoyl (C20), docosanoyl (C22) or lignoceroyl (C24) groups from FadD26, or a (4-hydroxyphenyl)-C17 or (4-hydroxyphenyl)-C19 fatty acyl from FadD29. PpsA initiates the biosynthesis and extends its substrate using a malonyl-CoA extender unit. The PpsB and PpsC proteins add the second and third malonyl-CoA extender units. PpsD adds an (R)-methylmalonyl unit and PpsE adds a second (R)-methylmalonyl unit. The incorporation of the methylmalonyl units results in formation of two branched methyl groups in the elongated product.</text>
</comment>
<dbReference type="GO" id="GO:0004312">
    <property type="term" value="F:fatty acid synthase activity"/>
    <property type="evidence" value="ECO:0007669"/>
    <property type="project" value="TreeGrafter"/>
</dbReference>
<dbReference type="Gene3D" id="3.40.50.720">
    <property type="entry name" value="NAD(P)-binding Rossmann-like Domain"/>
    <property type="match status" value="1"/>
</dbReference>
<comment type="catalytic activity">
    <reaction evidence="13">
        <text>docosanoyl-[(phenol)carboxyphthiodiolenone synthase] + 2 (S)-methylmalonyl-CoA + 3 malonyl-CoA + 5 NADPH + 10 H(+) = C34-carboxyphthiodiolenone-[(phenol)carboxyphthiodiolenone synthase] + 5 CO2 + 5 NADP(+) + 5 CoA + 2 H2O</text>
        <dbReference type="Rhea" id="RHEA:57752"/>
        <dbReference type="Rhea" id="RHEA-COMP:14987"/>
        <dbReference type="Rhea" id="RHEA-COMP:14988"/>
        <dbReference type="ChEBI" id="CHEBI:15377"/>
        <dbReference type="ChEBI" id="CHEBI:15378"/>
        <dbReference type="ChEBI" id="CHEBI:16526"/>
        <dbReference type="ChEBI" id="CHEBI:57287"/>
        <dbReference type="ChEBI" id="CHEBI:57327"/>
        <dbReference type="ChEBI" id="CHEBI:57384"/>
        <dbReference type="ChEBI" id="CHEBI:57783"/>
        <dbReference type="ChEBI" id="CHEBI:58349"/>
        <dbReference type="ChEBI" id="CHEBI:142237"/>
        <dbReference type="ChEBI" id="CHEBI:142238"/>
        <dbReference type="EC" id="2.3.1.292"/>
    </reaction>
</comment>
<dbReference type="PROSITE" id="PS50075">
    <property type="entry name" value="CARRIER"/>
    <property type="match status" value="1"/>
</dbReference>
<dbReference type="Pfam" id="PF21394">
    <property type="entry name" value="Beta-ketacyl_N"/>
    <property type="match status" value="1"/>
</dbReference>
<evidence type="ECO:0000256" key="13">
    <source>
        <dbReference type="ARBA" id="ARBA00052119"/>
    </source>
</evidence>
<evidence type="ECO:0000256" key="19">
    <source>
        <dbReference type="ARBA" id="ARBA00078169"/>
    </source>
</evidence>
<evidence type="ECO:0000256" key="11">
    <source>
        <dbReference type="ARBA" id="ARBA00050973"/>
    </source>
</evidence>
<evidence type="ECO:0000256" key="20">
    <source>
        <dbReference type="ARBA" id="ARBA00084020"/>
    </source>
</evidence>
<dbReference type="GO" id="GO:0006633">
    <property type="term" value="P:fatty acid biosynthetic process"/>
    <property type="evidence" value="ECO:0007669"/>
    <property type="project" value="InterPro"/>
</dbReference>
<dbReference type="SMART" id="SM00825">
    <property type="entry name" value="PKS_KS"/>
    <property type="match status" value="1"/>
</dbReference>
<dbReference type="InterPro" id="IPR018201">
    <property type="entry name" value="Ketoacyl_synth_AS"/>
</dbReference>
<dbReference type="PANTHER" id="PTHR43775">
    <property type="entry name" value="FATTY ACID SYNTHASE"/>
    <property type="match status" value="1"/>
</dbReference>
<dbReference type="Pfam" id="PF16197">
    <property type="entry name" value="KAsynt_C_assoc"/>
    <property type="match status" value="1"/>
</dbReference>
<evidence type="ECO:0000259" key="22">
    <source>
        <dbReference type="PROSITE" id="PS52004"/>
    </source>
</evidence>
<keyword evidence="3" id="KW-0596">Phosphopantetheine</keyword>
<evidence type="ECO:0000256" key="3">
    <source>
        <dbReference type="ARBA" id="ARBA00022450"/>
    </source>
</evidence>
<evidence type="ECO:0000256" key="14">
    <source>
        <dbReference type="ARBA" id="ARBA00052745"/>
    </source>
</evidence>
<dbReference type="InterPro" id="IPR036291">
    <property type="entry name" value="NAD(P)-bd_dom_sf"/>
</dbReference>
<dbReference type="GO" id="GO:0034081">
    <property type="term" value="C:polyketide synthase complex"/>
    <property type="evidence" value="ECO:0007669"/>
    <property type="project" value="UniProtKB-ARBA"/>
</dbReference>
<dbReference type="Pfam" id="PF08659">
    <property type="entry name" value="KR"/>
    <property type="match status" value="1"/>
</dbReference>
<evidence type="ECO:0000256" key="9">
    <source>
        <dbReference type="ARBA" id="ARBA00023098"/>
    </source>
</evidence>
<evidence type="ECO:0000313" key="23">
    <source>
        <dbReference type="EMBL" id="BAY81670.1"/>
    </source>
</evidence>
<dbReference type="OrthoDB" id="499075at2"/>
<dbReference type="PANTHER" id="PTHR43775:SF51">
    <property type="entry name" value="INACTIVE PHENOLPHTHIOCEROL SYNTHESIS POLYKETIDE SYNTHASE TYPE I PKS1-RELATED"/>
    <property type="match status" value="1"/>
</dbReference>
<dbReference type="InterPro" id="IPR014030">
    <property type="entry name" value="Ketoacyl_synth_N"/>
</dbReference>
<organism evidence="23 24">
    <name type="scientific">Calothrix parasitica NIES-267</name>
    <dbReference type="NCBI Taxonomy" id="1973488"/>
    <lineage>
        <taxon>Bacteria</taxon>
        <taxon>Bacillati</taxon>
        <taxon>Cyanobacteriota</taxon>
        <taxon>Cyanophyceae</taxon>
        <taxon>Nostocales</taxon>
        <taxon>Calotrichaceae</taxon>
        <taxon>Calothrix</taxon>
    </lineage>
</organism>
<protein>
    <recommendedName>
        <fullName evidence="17">Phenolphthiocerol/phthiocerol polyketide synthase subunit E</fullName>
        <ecNumber evidence="16">2.3.1.292</ecNumber>
    </recommendedName>
    <alternativeName>
        <fullName evidence="19">(Phenol)carboxyphthiodiolenone synthase subunit E</fullName>
    </alternativeName>
    <alternativeName>
        <fullName evidence="20">Beta-ketoacyl-acyl-carrier-protein synthase I</fullName>
    </alternativeName>
    <alternativeName>
        <fullName evidence="18">Phthiocerol synthesis polyketide synthase type I PpsE</fullName>
    </alternativeName>
</protein>
<evidence type="ECO:0000256" key="7">
    <source>
        <dbReference type="ARBA" id="ARBA00022857"/>
    </source>
</evidence>
<dbReference type="InterPro" id="IPR014043">
    <property type="entry name" value="Acyl_transferase_dom"/>
</dbReference>
<comment type="catalytic activity">
    <reaction evidence="11">
        <text>17-(4-hydroxyphenyl)heptadecanoyl-[(phenol)carboxyphthiodiolenone synthase] + 2 (S)-methylmalonyl-CoA + 3 malonyl-CoA + 5 NADPH + 10 H(+) = C35-(phenol)carboxyphthiodiolenone-[(phenol)carboxyphthiodiolenone synthase] + 5 CO2 + 5 NADP(+) + 5 CoA + 2 H2O</text>
        <dbReference type="Rhea" id="RHEA:57756"/>
        <dbReference type="Rhea" id="RHEA-COMP:14272"/>
        <dbReference type="Rhea" id="RHEA-COMP:14989"/>
        <dbReference type="ChEBI" id="CHEBI:15377"/>
        <dbReference type="ChEBI" id="CHEBI:15378"/>
        <dbReference type="ChEBI" id="CHEBI:16526"/>
        <dbReference type="ChEBI" id="CHEBI:57287"/>
        <dbReference type="ChEBI" id="CHEBI:57327"/>
        <dbReference type="ChEBI" id="CHEBI:57384"/>
        <dbReference type="ChEBI" id="CHEBI:57783"/>
        <dbReference type="ChEBI" id="CHEBI:58349"/>
        <dbReference type="ChEBI" id="CHEBI:133300"/>
        <dbReference type="ChEBI" id="CHEBI:142259"/>
        <dbReference type="EC" id="2.3.1.292"/>
    </reaction>
</comment>
<dbReference type="Pfam" id="PF00109">
    <property type="entry name" value="ketoacyl-synt"/>
    <property type="match status" value="1"/>
</dbReference>
<evidence type="ECO:0000313" key="24">
    <source>
        <dbReference type="Proteomes" id="UP000218418"/>
    </source>
</evidence>
<dbReference type="Gene3D" id="3.30.70.3290">
    <property type="match status" value="1"/>
</dbReference>
<evidence type="ECO:0000256" key="4">
    <source>
        <dbReference type="ARBA" id="ARBA00022553"/>
    </source>
</evidence>
<dbReference type="FunFam" id="1.10.1200.10:FF:000005">
    <property type="entry name" value="Nonribosomal peptide synthetase 1"/>
    <property type="match status" value="1"/>
</dbReference>
<dbReference type="InterPro" id="IPR016035">
    <property type="entry name" value="Acyl_Trfase/lysoPLipase"/>
</dbReference>
<dbReference type="CDD" id="cd08953">
    <property type="entry name" value="KR_2_SDR_x"/>
    <property type="match status" value="1"/>
</dbReference>
<keyword evidence="6" id="KW-0276">Fatty acid metabolism</keyword>
<dbReference type="Pfam" id="PF02801">
    <property type="entry name" value="Ketoacyl-synt_C"/>
    <property type="match status" value="1"/>
</dbReference>
<dbReference type="PROSITE" id="PS00606">
    <property type="entry name" value="KS3_1"/>
    <property type="match status" value="1"/>
</dbReference>
<gene>
    <name evidence="23" type="ORF">NIES267_11470</name>
</gene>
<name>A0A1Z4LK98_9CYAN</name>
<dbReference type="SUPFAM" id="SSF47336">
    <property type="entry name" value="ACP-like"/>
    <property type="match status" value="1"/>
</dbReference>
<dbReference type="Gene3D" id="3.40.47.10">
    <property type="match status" value="1"/>
</dbReference>
<dbReference type="InterPro" id="IPR050091">
    <property type="entry name" value="PKS_NRPS_Biosynth_Enz"/>
</dbReference>
<dbReference type="EMBL" id="AP018227">
    <property type="protein sequence ID" value="BAY81670.1"/>
    <property type="molecule type" value="Genomic_DNA"/>
</dbReference>